<name>A0A914QUB1_9BILA</name>
<dbReference type="Proteomes" id="UP000887578">
    <property type="component" value="Unplaced"/>
</dbReference>
<proteinExistence type="predicted"/>
<dbReference type="WBParaSite" id="PDA_v2.g7541.t1">
    <property type="protein sequence ID" value="PDA_v2.g7541.t1"/>
    <property type="gene ID" value="PDA_v2.g7541"/>
</dbReference>
<sequence>MLKTKDDVLNEVRSQLLRFLISGSHSIDWLEVESKHESEYPIAELATHIGYNSTADLLHAEFREHVRFLGENIITAGPQLYNTPELEHIVSLHKRTKDANVLKQRNKPEKRNYESVQRFEIRRPSRHVYGNENAPVVIRRRIRIIEKPYYRGGRIQKKEFRPKPSARDLPTNRFRQDCRKTLTTDLMDNILELSRKYGYGKPNGRLTSLHLETLSVPPIAFWDYMLKRISNITARHAKVTLINDVCPMSLFYEKFFEELHRKFRIKNKYGETFFDEESKKLYSVFSGTLKTRRYKILFLIGR</sequence>
<evidence type="ECO:0000313" key="1">
    <source>
        <dbReference type="Proteomes" id="UP000887578"/>
    </source>
</evidence>
<reference evidence="2" key="1">
    <citation type="submission" date="2022-11" db="UniProtKB">
        <authorList>
            <consortium name="WormBaseParasite"/>
        </authorList>
    </citation>
    <scope>IDENTIFICATION</scope>
</reference>
<protein>
    <submittedName>
        <fullName evidence="2">Uncharacterized protein</fullName>
    </submittedName>
</protein>
<dbReference type="AlphaFoldDB" id="A0A914QUB1"/>
<organism evidence="1 2">
    <name type="scientific">Panagrolaimus davidi</name>
    <dbReference type="NCBI Taxonomy" id="227884"/>
    <lineage>
        <taxon>Eukaryota</taxon>
        <taxon>Metazoa</taxon>
        <taxon>Ecdysozoa</taxon>
        <taxon>Nematoda</taxon>
        <taxon>Chromadorea</taxon>
        <taxon>Rhabditida</taxon>
        <taxon>Tylenchina</taxon>
        <taxon>Panagrolaimomorpha</taxon>
        <taxon>Panagrolaimoidea</taxon>
        <taxon>Panagrolaimidae</taxon>
        <taxon>Panagrolaimus</taxon>
    </lineage>
</organism>
<accession>A0A914QUB1</accession>
<keyword evidence="1" id="KW-1185">Reference proteome</keyword>
<evidence type="ECO:0000313" key="2">
    <source>
        <dbReference type="WBParaSite" id="PDA_v2.g7541.t1"/>
    </source>
</evidence>